<dbReference type="RefSeq" id="WP_305756995.1">
    <property type="nucleotide sequence ID" value="NZ_JAPCKK010000034.1"/>
</dbReference>
<sequence>MAKKIDESVVRQIKDILQSAGYRNPTSVDLENKTVFEKNSTEGDFSHITDPFAKALLERSGMLSPEQGKKMLEVIEEGRE</sequence>
<organism evidence="1 2">
    <name type="scientific">Paenibacillus zeirhizosphaerae</name>
    <dbReference type="NCBI Taxonomy" id="2987519"/>
    <lineage>
        <taxon>Bacteria</taxon>
        <taxon>Bacillati</taxon>
        <taxon>Bacillota</taxon>
        <taxon>Bacilli</taxon>
        <taxon>Bacillales</taxon>
        <taxon>Paenibacillaceae</taxon>
        <taxon>Paenibacillus</taxon>
    </lineage>
</organism>
<dbReference type="Proteomes" id="UP001241848">
    <property type="component" value="Unassembled WGS sequence"/>
</dbReference>
<dbReference type="EMBL" id="JAPCKK010000034">
    <property type="protein sequence ID" value="MDP4099380.1"/>
    <property type="molecule type" value="Genomic_DNA"/>
</dbReference>
<comment type="caution">
    <text evidence="1">The sequence shown here is derived from an EMBL/GenBank/DDBJ whole genome shotgun (WGS) entry which is preliminary data.</text>
</comment>
<reference evidence="1 2" key="1">
    <citation type="submission" date="2022-10" db="EMBL/GenBank/DDBJ databases">
        <title>Paenibacillus description and whole genome data of maize root bacterial community.</title>
        <authorList>
            <person name="Marton D."/>
            <person name="Farkas M."/>
            <person name="Cserhati M."/>
        </authorList>
    </citation>
    <scope>NUCLEOTIDE SEQUENCE [LARGE SCALE GENOMIC DNA]</scope>
    <source>
        <strain evidence="1 2">P96</strain>
    </source>
</reference>
<evidence type="ECO:0000313" key="1">
    <source>
        <dbReference type="EMBL" id="MDP4099380.1"/>
    </source>
</evidence>
<keyword evidence="2" id="KW-1185">Reference proteome</keyword>
<evidence type="ECO:0000313" key="2">
    <source>
        <dbReference type="Proteomes" id="UP001241848"/>
    </source>
</evidence>
<gene>
    <name evidence="1" type="ORF">OIN60_21930</name>
</gene>
<name>A0ABT9FXL5_9BACL</name>
<protein>
    <submittedName>
        <fullName evidence="1">Uncharacterized protein</fullName>
    </submittedName>
</protein>
<accession>A0ABT9FXL5</accession>
<proteinExistence type="predicted"/>